<evidence type="ECO:0000313" key="2">
    <source>
        <dbReference type="Proteomes" id="UP000830401"/>
    </source>
</evidence>
<dbReference type="RefSeq" id="WP_245118513.1">
    <property type="nucleotide sequence ID" value="NZ_CP095061.1"/>
</dbReference>
<dbReference type="SUPFAM" id="SSF81296">
    <property type="entry name" value="E set domains"/>
    <property type="match status" value="1"/>
</dbReference>
<proteinExistence type="predicted"/>
<sequence>MRHRYPKHHQLPGAAYHHGFFPQTGAAGTTVTLSGLGFTPDAPMAVRFPGVNTAVAATDASTRQLKVVVPTGATTGRLTLITATDTVSSADDFVVPNVGTSDLLITDTRSLPAGTYGNITVIRPGVLTVSGDVTVTGQLSVQEGGTLHTGTNIISGAGSFALAAGATLSTSNPQGISTSEATGAVQTTTRTFSTDATYSYTGTLAQVTGTGLPDRVRALTTSNSVCLTLTNPVHIAQTLTLAGAGNLLLNHNALTLLSDASGTALVVNSSTGTVVGQATMERYINPVANRATGLRYYGSPVSGATAAVLAQAPVYDYDQSRSATQRDTLPLINYGFSPQPIPLSTRLTKGRGYAAAVPASTTVRFVGTLNTGDTTLILPRNNNSFAYYAGWHLVSNPYPAPLDWDKVAPADRAGLEAAIYVYESTGPGKGYYRSYVNGAGTASPLIAAGQAFFVRVKKGSASGKLTFRNSQRIVEYAAQVNFSRVNRAEEELSVTAVLDDSNGCNAFGCRGLTSATATQESSVNFSRITVYSDSSASSIAVAQSEFNSDYDAEASYLQSRSNVLLSIANNNGQEMSVKGVNQMATAVFPLTLKANAPAGTASAPIGPC</sequence>
<evidence type="ECO:0008006" key="3">
    <source>
        <dbReference type="Google" id="ProtNLM"/>
    </source>
</evidence>
<dbReference type="EMBL" id="CP095061">
    <property type="protein sequence ID" value="UOQ64624.1"/>
    <property type="molecule type" value="Genomic_DNA"/>
</dbReference>
<name>A0ABY4G1S7_9BACT</name>
<organism evidence="1 2">
    <name type="scientific">Hymenobacter volaticus</name>
    <dbReference type="NCBI Taxonomy" id="2932254"/>
    <lineage>
        <taxon>Bacteria</taxon>
        <taxon>Pseudomonadati</taxon>
        <taxon>Bacteroidota</taxon>
        <taxon>Cytophagia</taxon>
        <taxon>Cytophagales</taxon>
        <taxon>Hymenobacteraceae</taxon>
        <taxon>Hymenobacter</taxon>
    </lineage>
</organism>
<dbReference type="InterPro" id="IPR013783">
    <property type="entry name" value="Ig-like_fold"/>
</dbReference>
<dbReference type="InterPro" id="IPR014756">
    <property type="entry name" value="Ig_E-set"/>
</dbReference>
<dbReference type="Gene3D" id="2.60.40.10">
    <property type="entry name" value="Immunoglobulins"/>
    <property type="match status" value="1"/>
</dbReference>
<reference evidence="1" key="1">
    <citation type="submission" date="2022-04" db="EMBL/GenBank/DDBJ databases">
        <title>Hymenobacter sp. isolated from the air.</title>
        <authorList>
            <person name="Won M."/>
            <person name="Lee C.-M."/>
            <person name="Woen H.-Y."/>
            <person name="Kwon S.-W."/>
        </authorList>
    </citation>
    <scope>NUCLEOTIDE SEQUENCE</scope>
    <source>
        <strain evidence="1">5420S-77</strain>
    </source>
</reference>
<protein>
    <recommendedName>
        <fullName evidence="3">IPT/TIG domain-containing protein</fullName>
    </recommendedName>
</protein>
<keyword evidence="2" id="KW-1185">Reference proteome</keyword>
<evidence type="ECO:0000313" key="1">
    <source>
        <dbReference type="EMBL" id="UOQ64624.1"/>
    </source>
</evidence>
<gene>
    <name evidence="1" type="ORF">MUN86_13660</name>
</gene>
<accession>A0ABY4G1S7</accession>
<dbReference type="Proteomes" id="UP000830401">
    <property type="component" value="Chromosome"/>
</dbReference>